<dbReference type="SUPFAM" id="SSF53067">
    <property type="entry name" value="Actin-like ATPase domain"/>
    <property type="match status" value="1"/>
</dbReference>
<evidence type="ECO:0000256" key="2">
    <source>
        <dbReference type="ARBA" id="ARBA00022777"/>
    </source>
</evidence>
<dbReference type="GO" id="GO:0016301">
    <property type="term" value="F:kinase activity"/>
    <property type="evidence" value="ECO:0007669"/>
    <property type="project" value="UniProtKB-KW"/>
</dbReference>
<dbReference type="Pfam" id="PF00370">
    <property type="entry name" value="FGGY_N"/>
    <property type="match status" value="1"/>
</dbReference>
<feature type="non-terminal residue" evidence="4">
    <location>
        <position position="176"/>
    </location>
</feature>
<proteinExistence type="predicted"/>
<comment type="caution">
    <text evidence="4">The sequence shown here is derived from an EMBL/GenBank/DDBJ whole genome shotgun (WGS) entry which is preliminary data.</text>
</comment>
<protein>
    <recommendedName>
        <fullName evidence="3">Carbohydrate kinase FGGY N-terminal domain-containing protein</fullName>
    </recommendedName>
</protein>
<evidence type="ECO:0000256" key="1">
    <source>
        <dbReference type="ARBA" id="ARBA00022679"/>
    </source>
</evidence>
<keyword evidence="2" id="KW-0418">Kinase</keyword>
<dbReference type="GO" id="GO:0005975">
    <property type="term" value="P:carbohydrate metabolic process"/>
    <property type="evidence" value="ECO:0007669"/>
    <property type="project" value="InterPro"/>
</dbReference>
<gene>
    <name evidence="4" type="ORF">S01H1_17606</name>
</gene>
<dbReference type="PANTHER" id="PTHR43095">
    <property type="entry name" value="SUGAR KINASE"/>
    <property type="match status" value="1"/>
</dbReference>
<accession>X0RXF3</accession>
<dbReference type="EMBL" id="BARS01009353">
    <property type="protein sequence ID" value="GAF73453.1"/>
    <property type="molecule type" value="Genomic_DNA"/>
</dbReference>
<dbReference type="PANTHER" id="PTHR43095:SF5">
    <property type="entry name" value="XYLULOSE KINASE"/>
    <property type="match status" value="1"/>
</dbReference>
<evidence type="ECO:0000313" key="4">
    <source>
        <dbReference type="EMBL" id="GAF73453.1"/>
    </source>
</evidence>
<dbReference type="AlphaFoldDB" id="X0RXF3"/>
<evidence type="ECO:0000259" key="3">
    <source>
        <dbReference type="Pfam" id="PF00370"/>
    </source>
</evidence>
<organism evidence="4">
    <name type="scientific">marine sediment metagenome</name>
    <dbReference type="NCBI Taxonomy" id="412755"/>
    <lineage>
        <taxon>unclassified sequences</taxon>
        <taxon>metagenomes</taxon>
        <taxon>ecological metagenomes</taxon>
    </lineage>
</organism>
<dbReference type="Gene3D" id="3.30.420.40">
    <property type="match status" value="1"/>
</dbReference>
<sequence length="176" mass="19391">MALLLGYDVGSSSIKATLMEAETGKVLATATSPEKELEIIAEKLGWAEQKPSVWWEHVIKATKSVSAQVQNNTSYSMADARAIGISYQMHGLVVVDKNKEVLRPSIIWCDSRAVPVGEKAAAEIGEEKCLERLLNLPGNFTASKLKWVKENEPNVYSKIHKIMLPGDYIAMKMTGE</sequence>
<reference evidence="4" key="1">
    <citation type="journal article" date="2014" name="Front. Microbiol.">
        <title>High frequency of phylogenetically diverse reductive dehalogenase-homologous genes in deep subseafloor sedimentary metagenomes.</title>
        <authorList>
            <person name="Kawai M."/>
            <person name="Futagami T."/>
            <person name="Toyoda A."/>
            <person name="Takaki Y."/>
            <person name="Nishi S."/>
            <person name="Hori S."/>
            <person name="Arai W."/>
            <person name="Tsubouchi T."/>
            <person name="Morono Y."/>
            <person name="Uchiyama I."/>
            <person name="Ito T."/>
            <person name="Fujiyama A."/>
            <person name="Inagaki F."/>
            <person name="Takami H."/>
        </authorList>
    </citation>
    <scope>NUCLEOTIDE SEQUENCE</scope>
    <source>
        <strain evidence="4">Expedition CK06-06</strain>
    </source>
</reference>
<keyword evidence="1" id="KW-0808">Transferase</keyword>
<name>X0RXF3_9ZZZZ</name>
<dbReference type="InterPro" id="IPR050406">
    <property type="entry name" value="FGGY_Carb_Kinase"/>
</dbReference>
<feature type="domain" description="Carbohydrate kinase FGGY N-terminal" evidence="3">
    <location>
        <begin position="4"/>
        <end position="176"/>
    </location>
</feature>
<dbReference type="InterPro" id="IPR043129">
    <property type="entry name" value="ATPase_NBD"/>
</dbReference>
<dbReference type="InterPro" id="IPR018484">
    <property type="entry name" value="FGGY_N"/>
</dbReference>